<dbReference type="SMART" id="SM00244">
    <property type="entry name" value="PHB"/>
    <property type="match status" value="1"/>
</dbReference>
<protein>
    <recommendedName>
        <fullName evidence="6">Protein HflC</fullName>
    </recommendedName>
</protein>
<keyword evidence="4" id="KW-1133">Transmembrane helix</keyword>
<evidence type="ECO:0000256" key="3">
    <source>
        <dbReference type="ARBA" id="ARBA00022692"/>
    </source>
</evidence>
<evidence type="ECO:0000256" key="4">
    <source>
        <dbReference type="ARBA" id="ARBA00022989"/>
    </source>
</evidence>
<dbReference type="Gene3D" id="3.30.479.30">
    <property type="entry name" value="Band 7 domain"/>
    <property type="match status" value="1"/>
</dbReference>
<comment type="similarity">
    <text evidence="2 6">Belongs to the band 7/mec-2 family. HflC subfamily.</text>
</comment>
<evidence type="ECO:0000313" key="9">
    <source>
        <dbReference type="Proteomes" id="UP000235116"/>
    </source>
</evidence>
<dbReference type="PANTHER" id="PTHR42911">
    <property type="entry name" value="MODULATOR OF FTSH PROTEASE HFLC"/>
    <property type="match status" value="1"/>
</dbReference>
<evidence type="ECO:0000313" key="8">
    <source>
        <dbReference type="EMBL" id="AUM13640.1"/>
    </source>
</evidence>
<sequence>MNNKSMTVLLLIAVVALVTGSAIFTVKESERGVLLKFGEVVRDDLQPGIQFKIPFIHEPRLFDGRIRVLEMRQEEYLTQEKKRLIVDSYVMWRIKDIKQFYIATGGGLETRVRLLLAPRVNEGLRNQFGARTVYEVVAGEREELVVDLAKAIDDQAQEALGIDVVEIRVKRIELPSSASASVYDRMRAEREREARSHRARGAELAEGISAAADRERTEILAGAYRQAEELRGAGDAEAASIYASAYQKDPEFYSFYRSMDAYKDVFNSKNDLIVVQPDGEFFRFMKSE</sequence>
<dbReference type="Pfam" id="PF01145">
    <property type="entry name" value="Band_7"/>
    <property type="match status" value="1"/>
</dbReference>
<dbReference type="Proteomes" id="UP000235116">
    <property type="component" value="Chromosome"/>
</dbReference>
<evidence type="ECO:0000256" key="5">
    <source>
        <dbReference type="ARBA" id="ARBA00023136"/>
    </source>
</evidence>
<keyword evidence="9" id="KW-1185">Reference proteome</keyword>
<dbReference type="InterPro" id="IPR010200">
    <property type="entry name" value="HflC"/>
</dbReference>
<reference evidence="9" key="1">
    <citation type="submission" date="2017-08" db="EMBL/GenBank/DDBJ databases">
        <title>Direct submision.</title>
        <authorList>
            <person name="Kim S.-J."/>
            <person name="Rhee S.-K."/>
        </authorList>
    </citation>
    <scope>NUCLEOTIDE SEQUENCE [LARGE SCALE GENOMIC DNA]</scope>
    <source>
        <strain evidence="9">GI5</strain>
    </source>
</reference>
<dbReference type="CDD" id="cd03405">
    <property type="entry name" value="SPFH_HflC"/>
    <property type="match status" value="1"/>
</dbReference>
<accession>A0A2K9LN16</accession>
<comment type="subcellular location">
    <subcellularLocation>
        <location evidence="1">Membrane</location>
        <topology evidence="1">Single-pass membrane protein</topology>
    </subcellularLocation>
</comment>
<dbReference type="AlphaFoldDB" id="A0A2K9LN16"/>
<dbReference type="SUPFAM" id="SSF117892">
    <property type="entry name" value="Band 7/SPFH domain"/>
    <property type="match status" value="1"/>
</dbReference>
<evidence type="ECO:0000256" key="2">
    <source>
        <dbReference type="ARBA" id="ARBA00007862"/>
    </source>
</evidence>
<dbReference type="InterPro" id="IPR036013">
    <property type="entry name" value="Band_7/SPFH_dom_sf"/>
</dbReference>
<dbReference type="PANTHER" id="PTHR42911:SF1">
    <property type="entry name" value="MODULATOR OF FTSH PROTEASE HFLC"/>
    <property type="match status" value="1"/>
</dbReference>
<dbReference type="RefSeq" id="WP_101895015.1">
    <property type="nucleotide sequence ID" value="NZ_CP022684.1"/>
</dbReference>
<proteinExistence type="inferred from homology"/>
<dbReference type="GO" id="GO:0016020">
    <property type="term" value="C:membrane"/>
    <property type="evidence" value="ECO:0007669"/>
    <property type="project" value="UniProtKB-SubCell"/>
</dbReference>
<comment type="function">
    <text evidence="6">HflC and HflK could regulate a protease.</text>
</comment>
<dbReference type="OrthoDB" id="9812991at2"/>
<gene>
    <name evidence="8" type="primary">hflC</name>
    <name evidence="8" type="ORF">Kalk_14945</name>
</gene>
<dbReference type="NCBIfam" id="TIGR01932">
    <property type="entry name" value="hflC"/>
    <property type="match status" value="1"/>
</dbReference>
<feature type="domain" description="Band 7" evidence="7">
    <location>
        <begin position="21"/>
        <end position="186"/>
    </location>
</feature>
<dbReference type="EMBL" id="CP022684">
    <property type="protein sequence ID" value="AUM13640.1"/>
    <property type="molecule type" value="Genomic_DNA"/>
</dbReference>
<keyword evidence="5" id="KW-0472">Membrane</keyword>
<keyword evidence="3" id="KW-0812">Transmembrane</keyword>
<organism evidence="8 9">
    <name type="scientific">Ketobacter alkanivorans</name>
    <dbReference type="NCBI Taxonomy" id="1917421"/>
    <lineage>
        <taxon>Bacteria</taxon>
        <taxon>Pseudomonadati</taxon>
        <taxon>Pseudomonadota</taxon>
        <taxon>Gammaproteobacteria</taxon>
        <taxon>Pseudomonadales</taxon>
        <taxon>Ketobacteraceae</taxon>
        <taxon>Ketobacter</taxon>
    </lineage>
</organism>
<evidence type="ECO:0000256" key="1">
    <source>
        <dbReference type="ARBA" id="ARBA00004167"/>
    </source>
</evidence>
<dbReference type="InterPro" id="IPR001107">
    <property type="entry name" value="Band_7"/>
</dbReference>
<evidence type="ECO:0000259" key="7">
    <source>
        <dbReference type="SMART" id="SM00244"/>
    </source>
</evidence>
<dbReference type="KEGG" id="kak:Kalk_14945"/>
<name>A0A2K9LN16_9GAMM</name>
<evidence type="ECO:0000256" key="6">
    <source>
        <dbReference type="PIRNR" id="PIRNR005651"/>
    </source>
</evidence>
<dbReference type="PIRSF" id="PIRSF005651">
    <property type="entry name" value="HflC"/>
    <property type="match status" value="1"/>
</dbReference>